<feature type="compositionally biased region" description="Polar residues" evidence="6">
    <location>
        <begin position="657"/>
        <end position="672"/>
    </location>
</feature>
<evidence type="ECO:0000259" key="8">
    <source>
        <dbReference type="Pfam" id="PF04024"/>
    </source>
</evidence>
<evidence type="ECO:0000256" key="5">
    <source>
        <dbReference type="ARBA" id="ARBA00023136"/>
    </source>
</evidence>
<dbReference type="PANTHER" id="PTHR33885">
    <property type="entry name" value="PHAGE SHOCK PROTEIN C"/>
    <property type="match status" value="1"/>
</dbReference>
<accession>A0A1Q8V7W1</accession>
<protein>
    <recommendedName>
        <fullName evidence="8">Phage shock protein PspC N-terminal domain-containing protein</fullName>
    </recommendedName>
</protein>
<dbReference type="RefSeq" id="WP_075376960.1">
    <property type="nucleotide sequence ID" value="NZ_MSKJ01000017.1"/>
</dbReference>
<dbReference type="Proteomes" id="UP000186857">
    <property type="component" value="Unassembled WGS sequence"/>
</dbReference>
<feature type="region of interest" description="Disordered" evidence="6">
    <location>
        <begin position="1"/>
        <end position="82"/>
    </location>
</feature>
<evidence type="ECO:0000256" key="4">
    <source>
        <dbReference type="ARBA" id="ARBA00022989"/>
    </source>
</evidence>
<dbReference type="AlphaFoldDB" id="A0A1Q8V7W1"/>
<evidence type="ECO:0000313" key="9">
    <source>
        <dbReference type="EMBL" id="OLO44191.1"/>
    </source>
</evidence>
<feature type="transmembrane region" description="Helical" evidence="7">
    <location>
        <begin position="161"/>
        <end position="182"/>
    </location>
</feature>
<dbReference type="PANTHER" id="PTHR33885:SF3">
    <property type="entry name" value="PHAGE SHOCK PROTEIN C"/>
    <property type="match status" value="1"/>
</dbReference>
<feature type="transmembrane region" description="Helical" evidence="7">
    <location>
        <begin position="360"/>
        <end position="379"/>
    </location>
</feature>
<dbReference type="InterPro" id="IPR052027">
    <property type="entry name" value="PspC"/>
</dbReference>
<reference evidence="9 10" key="1">
    <citation type="submission" date="2016-12" db="EMBL/GenBank/DDBJ databases">
        <title>Genomic Comparison of strains in the 'Actinomyces naeslundii' Group.</title>
        <authorList>
            <person name="Mughal S.R."/>
            <person name="Do T."/>
            <person name="Gilbert S.C."/>
            <person name="Witherden E.A."/>
            <person name="Didelot X."/>
            <person name="Beighton D."/>
        </authorList>
    </citation>
    <scope>NUCLEOTIDE SEQUENCE [LARGE SCALE GENOMIC DNA]</scope>
    <source>
        <strain evidence="9 10">CCUG 33920</strain>
    </source>
</reference>
<gene>
    <name evidence="9" type="ORF">BKH29_07905</name>
</gene>
<keyword evidence="3 7" id="KW-0812">Transmembrane</keyword>
<feature type="transmembrane region" description="Helical" evidence="7">
    <location>
        <begin position="119"/>
        <end position="141"/>
    </location>
</feature>
<feature type="compositionally biased region" description="Low complexity" evidence="6">
    <location>
        <begin position="674"/>
        <end position="683"/>
    </location>
</feature>
<feature type="region of interest" description="Disordered" evidence="6">
    <location>
        <begin position="517"/>
        <end position="562"/>
    </location>
</feature>
<dbReference type="GO" id="GO:0005886">
    <property type="term" value="C:plasma membrane"/>
    <property type="evidence" value="ECO:0007669"/>
    <property type="project" value="UniProtKB-SubCell"/>
</dbReference>
<feature type="transmembrane region" description="Helical" evidence="7">
    <location>
        <begin position="329"/>
        <end position="348"/>
    </location>
</feature>
<feature type="compositionally biased region" description="Low complexity" evidence="6">
    <location>
        <begin position="259"/>
        <end position="296"/>
    </location>
</feature>
<feature type="domain" description="Phage shock protein PspC N-terminal" evidence="8">
    <location>
        <begin position="90"/>
        <end position="144"/>
    </location>
</feature>
<feature type="transmembrane region" description="Helical" evidence="7">
    <location>
        <begin position="194"/>
        <end position="216"/>
    </location>
</feature>
<feature type="compositionally biased region" description="Low complexity" evidence="6">
    <location>
        <begin position="64"/>
        <end position="76"/>
    </location>
</feature>
<feature type="region of interest" description="Disordered" evidence="6">
    <location>
        <begin position="226"/>
        <end position="301"/>
    </location>
</feature>
<proteinExistence type="predicted"/>
<dbReference type="OrthoDB" id="7359894at2"/>
<keyword evidence="5 7" id="KW-0472">Membrane</keyword>
<dbReference type="EMBL" id="MSKJ01000017">
    <property type="protein sequence ID" value="OLO44191.1"/>
    <property type="molecule type" value="Genomic_DNA"/>
</dbReference>
<dbReference type="Pfam" id="PF04024">
    <property type="entry name" value="PspC"/>
    <property type="match status" value="1"/>
</dbReference>
<evidence type="ECO:0000256" key="1">
    <source>
        <dbReference type="ARBA" id="ARBA00004162"/>
    </source>
</evidence>
<evidence type="ECO:0000256" key="7">
    <source>
        <dbReference type="SAM" id="Phobius"/>
    </source>
</evidence>
<feature type="transmembrane region" description="Helical" evidence="7">
    <location>
        <begin position="386"/>
        <end position="409"/>
    </location>
</feature>
<feature type="region of interest" description="Disordered" evidence="6">
    <location>
        <begin position="657"/>
        <end position="708"/>
    </location>
</feature>
<comment type="subcellular location">
    <subcellularLocation>
        <location evidence="1">Cell membrane</location>
        <topology evidence="1">Single-pass membrane protein</topology>
    </subcellularLocation>
</comment>
<evidence type="ECO:0000256" key="6">
    <source>
        <dbReference type="SAM" id="MobiDB-lite"/>
    </source>
</evidence>
<keyword evidence="2" id="KW-1003">Cell membrane</keyword>
<feature type="compositionally biased region" description="Low complexity" evidence="6">
    <location>
        <begin position="696"/>
        <end position="708"/>
    </location>
</feature>
<organism evidence="9 10">
    <name type="scientific">Actinomyces oris</name>
    <dbReference type="NCBI Taxonomy" id="544580"/>
    <lineage>
        <taxon>Bacteria</taxon>
        <taxon>Bacillati</taxon>
        <taxon>Actinomycetota</taxon>
        <taxon>Actinomycetes</taxon>
        <taxon>Actinomycetales</taxon>
        <taxon>Actinomycetaceae</taxon>
        <taxon>Actinomyces</taxon>
    </lineage>
</organism>
<evidence type="ECO:0000313" key="10">
    <source>
        <dbReference type="Proteomes" id="UP000186857"/>
    </source>
</evidence>
<comment type="caution">
    <text evidence="9">The sequence shown here is derived from an EMBL/GenBank/DDBJ whole genome shotgun (WGS) entry which is preliminary data.</text>
</comment>
<evidence type="ECO:0000256" key="2">
    <source>
        <dbReference type="ARBA" id="ARBA00022475"/>
    </source>
</evidence>
<name>A0A1Q8V7W1_9ACTO</name>
<dbReference type="InterPro" id="IPR007168">
    <property type="entry name" value="Phageshock_PspC_N"/>
</dbReference>
<keyword evidence="4 7" id="KW-1133">Transmembrane helix</keyword>
<evidence type="ECO:0000256" key="3">
    <source>
        <dbReference type="ARBA" id="ARBA00022692"/>
    </source>
</evidence>
<feature type="compositionally biased region" description="Pro residues" evidence="6">
    <location>
        <begin position="684"/>
        <end position="695"/>
    </location>
</feature>
<feature type="compositionally biased region" description="Polar residues" evidence="6">
    <location>
        <begin position="533"/>
        <end position="556"/>
    </location>
</feature>
<feature type="compositionally biased region" description="Low complexity" evidence="6">
    <location>
        <begin position="1"/>
        <end position="53"/>
    </location>
</feature>
<sequence length="708" mass="73546">MNDMPASPSDGDSPTGSDSSASSASPASSASSAPADSHGAGSTRRDSQQGPQYGPQPGPTPSFQQYGGPQPRPQGGSTRRFFDSLRGSGLMRTNERWIAGVAGGVAYRFGLDPTLVRCVWVVLSLFAGVGLVLYGLAWALLPEESDGRIHLEEALSGRFNAGLAGAIGTTIIGMSTFGSGFIPNWYVHQAGTAGIAAALWPLFWLGLIVLAIVFLIRRAQNRRANRMAARGPQGPRPWPASAPGTAQAPGSRPGGQAGPAGQAGNFASAAGPASAWHSSAPGSGGPAFSQPAGGPSWQSRSYRQYPPYQPAPMAVRPARPRRPGPGSSLSLAVLGLGLLTAAGIWYATATHRVGLLQGQFILIGTLVALLGAGIVASGLRRRHGGWMTVLGWPVLFVVAIPALATASIVPTSLARMPFGTLKDSTTAASTTVTWKELTASASGGSVTYSKSIGDLTLDLRGMPAEEAGKLSTITTHLDVGTLRIKTDGNQRVTVKADVDMGAVDSQVDRAWTVNGRQMDQDDEGPRRHDVTGKSITTYASSSGGLNTKRTLASPSSDDGRPEITINASVDTGTINIEERSNTVSWYGNVEEPVWIVSSWYDEKGDAHGDDLPVPGMNHQAITTEEAEACIRTAHESVDEGSRSEDVRWSDLSDLTSAERTSYDSCVQKTLSGQGAAQTSASPTPSGPATPTPSPAPTNQSATATPTAG</sequence>